<evidence type="ECO:0000313" key="3">
    <source>
        <dbReference type="EMBL" id="MDQ0543112.1"/>
    </source>
</evidence>
<evidence type="ECO:0000313" key="4">
    <source>
        <dbReference type="Proteomes" id="UP001223420"/>
    </source>
</evidence>
<name>A0AAJ1TLE3_9HYPH</name>
<feature type="region of interest" description="Disordered" evidence="1">
    <location>
        <begin position="36"/>
        <end position="97"/>
    </location>
</feature>
<feature type="compositionally biased region" description="Low complexity" evidence="1">
    <location>
        <begin position="45"/>
        <end position="54"/>
    </location>
</feature>
<feature type="signal peptide" evidence="2">
    <location>
        <begin position="1"/>
        <end position="21"/>
    </location>
</feature>
<dbReference type="EMBL" id="JAUSWL010000003">
    <property type="protein sequence ID" value="MDQ0543112.1"/>
    <property type="molecule type" value="Genomic_DNA"/>
</dbReference>
<feature type="chain" id="PRO_5042550094" evidence="2">
    <location>
        <begin position="22"/>
        <end position="108"/>
    </location>
</feature>
<dbReference type="AlphaFoldDB" id="A0AAJ1TLE3"/>
<proteinExistence type="predicted"/>
<dbReference type="Proteomes" id="UP001223420">
    <property type="component" value="Unassembled WGS sequence"/>
</dbReference>
<feature type="compositionally biased region" description="Pro residues" evidence="1">
    <location>
        <begin position="55"/>
        <end position="65"/>
    </location>
</feature>
<organism evidence="3 4">
    <name type="scientific">Methylobacterium brachiatum</name>
    <dbReference type="NCBI Taxonomy" id="269660"/>
    <lineage>
        <taxon>Bacteria</taxon>
        <taxon>Pseudomonadati</taxon>
        <taxon>Pseudomonadota</taxon>
        <taxon>Alphaproteobacteria</taxon>
        <taxon>Hyphomicrobiales</taxon>
        <taxon>Methylobacteriaceae</taxon>
        <taxon>Methylobacterium</taxon>
    </lineage>
</organism>
<sequence length="108" mass="11344">MPVRCRPIVLALICMPLQAQAGEFAHVPPAQGMVMPLPDPGMANSAPSPAQEPEAAPPAPPPPVVDPAGGRRRYQALGSGFPSTDGRLPNQRTGPRREHVVHDICIGC</sequence>
<evidence type="ECO:0000256" key="1">
    <source>
        <dbReference type="SAM" id="MobiDB-lite"/>
    </source>
</evidence>
<accession>A0AAJ1TLE3</accession>
<protein>
    <submittedName>
        <fullName evidence="3">Uncharacterized protein</fullName>
    </submittedName>
</protein>
<reference evidence="3" key="1">
    <citation type="submission" date="2023-07" db="EMBL/GenBank/DDBJ databases">
        <title>Genomic Encyclopedia of Type Strains, Phase IV (KMG-IV): sequencing the most valuable type-strain genomes for metagenomic binning, comparative biology and taxonomic classification.</title>
        <authorList>
            <person name="Goeker M."/>
        </authorList>
    </citation>
    <scope>NUCLEOTIDE SEQUENCE</scope>
    <source>
        <strain evidence="3">DSM 19569</strain>
    </source>
</reference>
<evidence type="ECO:0000256" key="2">
    <source>
        <dbReference type="SAM" id="SignalP"/>
    </source>
</evidence>
<keyword evidence="2" id="KW-0732">Signal</keyword>
<gene>
    <name evidence="3" type="ORF">QO001_002038</name>
</gene>
<comment type="caution">
    <text evidence="3">The sequence shown here is derived from an EMBL/GenBank/DDBJ whole genome shotgun (WGS) entry which is preliminary data.</text>
</comment>